<dbReference type="VEuPathDB" id="FungiDB:PC110_g3189"/>
<dbReference type="EMBL" id="RCMV01000756">
    <property type="protein sequence ID" value="KAG3213217.1"/>
    <property type="molecule type" value="Genomic_DNA"/>
</dbReference>
<sequence length="843" mass="94527">MAAGRKQDWRDKYARTLGLRPTDRDEETNEVVVVACGFCVAFGREPLAESAVQEGRRKQRKRSTNVAKWTRPFRSDNIRSHLVKIHAHKWEEYSELLRQLNNPEERVGAQQQLDSFFDQGVATVQVAEIPSSEPASRRKRRRDGEAEVAEVAPAAAAESHMAAVVAQTAGSLANGDYNEAASHVEQVASGGEQPVLLEEITTPEIVETLVDEFYVEDDDCVGTGAKDSDLMKRVLQEQNDTMRNQQTVNANQTEKFLIRVMNKEELASVQRLLGIGLTFTQIVKTLASSTISAITVRSYARISTAASLQMLSTIMRRTWIYSIALQVLRCPKDKSRGGGERTSVLQLRVRLPCSRGTDVADLHVMALPLPIFERSPVQVVAFIELILNILDPNWRTKLLGGCVNGAANEMGMHSSLLQNIMQQTTNSCLYRVRRPAQVIDAYLRRALQDLSEGRYQELTAASGILERGSFPQELARLAVLLRGYEPWTRVHDRCPQFDLECPWSTMKALIWVLARRHHIQDSVQDHSYAHLPPPSFWLFASVLVDILSEFKEAVNNFERFPLPSRTESERILELCVNEFAKNSRISRNSSNETILEHGMCLEGDSFRVGQFCWVRRSGLVPYLRSLNLSMRRLYDGLPTGDKRIVEWEVAGFVLTCLDSVTEISGSSLLEACSLMASTSMLGSKTVISDSPPSLPLDFVSIERMDAVDLIECYSDRLEQAYDLVFLDNISGDIERLKVMVADNSSLRFELEHTQSKSFRDAWDCVPDLSQLRVFAAGLSTALPRTVSGCTCSLDADTLQAVAIALQQRTEDQYRVNLGDFSVEARLHMEQAHTVKALHAEQQV</sequence>
<accession>A0A8T1HMI7</accession>
<name>A0A8T1HMI7_9STRA</name>
<reference evidence="1" key="1">
    <citation type="submission" date="2018-05" db="EMBL/GenBank/DDBJ databases">
        <title>Effector identification in a new, highly contiguous assembly of the strawberry crown rot pathogen Phytophthora cactorum.</title>
        <authorList>
            <person name="Armitage A.D."/>
            <person name="Nellist C.F."/>
            <person name="Bates H."/>
            <person name="Vickerstaff R.J."/>
            <person name="Harrison R.J."/>
        </authorList>
    </citation>
    <scope>NUCLEOTIDE SEQUENCE</scope>
    <source>
        <strain evidence="1">P421</strain>
    </source>
</reference>
<dbReference type="AlphaFoldDB" id="A0A8T1HMI7"/>
<evidence type="ECO:0000313" key="1">
    <source>
        <dbReference type="EMBL" id="KAG3213217.1"/>
    </source>
</evidence>
<dbReference type="Proteomes" id="UP000760860">
    <property type="component" value="Unassembled WGS sequence"/>
</dbReference>
<evidence type="ECO:0000313" key="2">
    <source>
        <dbReference type="Proteomes" id="UP000760860"/>
    </source>
</evidence>
<protein>
    <submittedName>
        <fullName evidence="1">Uncharacterized protein</fullName>
    </submittedName>
</protein>
<dbReference type="PANTHER" id="PTHR37067:SF3">
    <property type="entry name" value="PX DOMAIN-CONTAINING PROTEIN"/>
    <property type="match status" value="1"/>
</dbReference>
<organism evidence="1 2">
    <name type="scientific">Phytophthora cactorum</name>
    <dbReference type="NCBI Taxonomy" id="29920"/>
    <lineage>
        <taxon>Eukaryota</taxon>
        <taxon>Sar</taxon>
        <taxon>Stramenopiles</taxon>
        <taxon>Oomycota</taxon>
        <taxon>Peronosporomycetes</taxon>
        <taxon>Peronosporales</taxon>
        <taxon>Peronosporaceae</taxon>
        <taxon>Phytophthora</taxon>
    </lineage>
</organism>
<proteinExistence type="predicted"/>
<comment type="caution">
    <text evidence="1">The sequence shown here is derived from an EMBL/GenBank/DDBJ whole genome shotgun (WGS) entry which is preliminary data.</text>
</comment>
<dbReference type="PANTHER" id="PTHR37067">
    <property type="entry name" value="PX DOMAIN-CONTAINING PROTEIN"/>
    <property type="match status" value="1"/>
</dbReference>
<gene>
    <name evidence="1" type="ORF">PC129_g15838</name>
</gene>